<name>A0ACA9RHD3_9GLOM</name>
<dbReference type="EMBL" id="CAJVQC010053589">
    <property type="protein sequence ID" value="CAG8793105.1"/>
    <property type="molecule type" value="Genomic_DNA"/>
</dbReference>
<reference evidence="1" key="1">
    <citation type="submission" date="2021-06" db="EMBL/GenBank/DDBJ databases">
        <authorList>
            <person name="Kallberg Y."/>
            <person name="Tangrot J."/>
            <person name="Rosling A."/>
        </authorList>
    </citation>
    <scope>NUCLEOTIDE SEQUENCE</scope>
    <source>
        <strain evidence="1">MA461A</strain>
    </source>
</reference>
<evidence type="ECO:0000313" key="2">
    <source>
        <dbReference type="Proteomes" id="UP000789920"/>
    </source>
</evidence>
<evidence type="ECO:0000313" key="1">
    <source>
        <dbReference type="EMBL" id="CAG8793105.1"/>
    </source>
</evidence>
<feature type="non-terminal residue" evidence="1">
    <location>
        <position position="100"/>
    </location>
</feature>
<organism evidence="1 2">
    <name type="scientific">Racocetra persica</name>
    <dbReference type="NCBI Taxonomy" id="160502"/>
    <lineage>
        <taxon>Eukaryota</taxon>
        <taxon>Fungi</taxon>
        <taxon>Fungi incertae sedis</taxon>
        <taxon>Mucoromycota</taxon>
        <taxon>Glomeromycotina</taxon>
        <taxon>Glomeromycetes</taxon>
        <taxon>Diversisporales</taxon>
        <taxon>Gigasporaceae</taxon>
        <taxon>Racocetra</taxon>
    </lineage>
</organism>
<proteinExistence type="predicted"/>
<protein>
    <submittedName>
        <fullName evidence="1">29881_t:CDS:1</fullName>
    </submittedName>
</protein>
<comment type="caution">
    <text evidence="1">The sequence shown here is derived from an EMBL/GenBank/DDBJ whole genome shotgun (WGS) entry which is preliminary data.</text>
</comment>
<feature type="non-terminal residue" evidence="1">
    <location>
        <position position="1"/>
    </location>
</feature>
<dbReference type="Proteomes" id="UP000789920">
    <property type="component" value="Unassembled WGS sequence"/>
</dbReference>
<accession>A0ACA9RHD3</accession>
<sequence>CSSNIKKYRNITNDLKNKIDNCPNREYYQHLQPYVDKLCSNCYITITDSYCRGVSTINRISESTNLIETNELDDLIEIDELNISTNLMKVDNLIEINNNL</sequence>
<gene>
    <name evidence="1" type="ORF">RPERSI_LOCUS19517</name>
</gene>
<keyword evidence="2" id="KW-1185">Reference proteome</keyword>